<keyword evidence="1" id="KW-0418">Kinase</keyword>
<protein>
    <submittedName>
        <fullName evidence="1">Acetate kinase</fullName>
    </submittedName>
</protein>
<keyword evidence="1" id="KW-0808">Transferase</keyword>
<sequence>MKILVLNCGSSSVKYKLIESDSKKVLAEGGVEKIGLPDSFLKFKRPDGSKEIITVDMPTAKEAVKNVLNILTDPKEGVIKSFDEIEAVGHRVVHGMEYFNKSVLITPEVIERVKECYPVAPLHNPANVTGIEAVSSLMPNVPQVAVFDTAFHQTMPAEAYMYALPYEAYEKYGVRRYGFHGTSHRYVSRRACEFLGLPYEKQRIITCHIGNGASITAIQDGKSVDTSMGLTPTEGLMMGTRVGDVDPGAIVYMMECEGLDAAGVSKLINKRSGVAGVTEISSDMRDIEAAVENGNERAKLALDMYEYRILKYIGAYTAVLGGVDVIVFTGGVGENQTGTRERICKKLEYMGVTFNAEANKTRGEEIEISGADSKVHVVVIPTDEEMMIAEDTAAIVK</sequence>
<accession>A0AC61RDJ9</accession>
<keyword evidence="2" id="KW-1185">Reference proteome</keyword>
<comment type="caution">
    <text evidence="1">The sequence shown here is derived from an EMBL/GenBank/DDBJ whole genome shotgun (WGS) entry which is preliminary data.</text>
</comment>
<name>A0AC61RDJ9_9BACT</name>
<proteinExistence type="predicted"/>
<reference evidence="1" key="1">
    <citation type="submission" date="2019-04" db="EMBL/GenBank/DDBJ databases">
        <title>Microbes associate with the intestines of laboratory mice.</title>
        <authorList>
            <person name="Navarre W."/>
            <person name="Wong E."/>
            <person name="Huang K."/>
            <person name="Tropini C."/>
            <person name="Ng K."/>
            <person name="Yu B."/>
        </authorList>
    </citation>
    <scope>NUCLEOTIDE SEQUENCE</scope>
    <source>
        <strain evidence="1">NM04_E33</strain>
    </source>
</reference>
<evidence type="ECO:0000313" key="2">
    <source>
        <dbReference type="Proteomes" id="UP000306319"/>
    </source>
</evidence>
<dbReference type="EMBL" id="SRYB01000023">
    <property type="protein sequence ID" value="TGY77581.1"/>
    <property type="molecule type" value="Genomic_DNA"/>
</dbReference>
<gene>
    <name evidence="1" type="ORF">E5331_14140</name>
</gene>
<organism evidence="1 2">
    <name type="scientific">Lepagella muris</name>
    <dbReference type="NCBI Taxonomy" id="3032870"/>
    <lineage>
        <taxon>Bacteria</taxon>
        <taxon>Pseudomonadati</taxon>
        <taxon>Bacteroidota</taxon>
        <taxon>Bacteroidia</taxon>
        <taxon>Bacteroidales</taxon>
        <taxon>Muribaculaceae</taxon>
        <taxon>Lepagella</taxon>
    </lineage>
</organism>
<dbReference type="Proteomes" id="UP000306319">
    <property type="component" value="Unassembled WGS sequence"/>
</dbReference>
<evidence type="ECO:0000313" key="1">
    <source>
        <dbReference type="EMBL" id="TGY77581.1"/>
    </source>
</evidence>